<dbReference type="InterPro" id="IPR001878">
    <property type="entry name" value="Znf_CCHC"/>
</dbReference>
<dbReference type="Proteomes" id="UP000078561">
    <property type="component" value="Unassembled WGS sequence"/>
</dbReference>
<dbReference type="SMART" id="SM00343">
    <property type="entry name" value="ZnF_C2HC"/>
    <property type="match status" value="1"/>
</dbReference>
<dbReference type="InterPro" id="IPR036875">
    <property type="entry name" value="Znf_CCHC_sf"/>
</dbReference>
<evidence type="ECO:0000256" key="2">
    <source>
        <dbReference type="SAM" id="MobiDB-lite"/>
    </source>
</evidence>
<evidence type="ECO:0000313" key="4">
    <source>
        <dbReference type="EMBL" id="SAL95628.1"/>
    </source>
</evidence>
<keyword evidence="5" id="KW-1185">Reference proteome</keyword>
<dbReference type="EMBL" id="LT550399">
    <property type="protein sequence ID" value="SAL95628.1"/>
    <property type="molecule type" value="Genomic_DNA"/>
</dbReference>
<feature type="region of interest" description="Disordered" evidence="2">
    <location>
        <begin position="1"/>
        <end position="34"/>
    </location>
</feature>
<dbReference type="Gene3D" id="4.10.60.10">
    <property type="entry name" value="Zinc finger, CCHC-type"/>
    <property type="match status" value="1"/>
</dbReference>
<keyword evidence="1" id="KW-0862">Zinc</keyword>
<keyword evidence="1" id="KW-0479">Metal-binding</keyword>
<dbReference type="GO" id="GO:0003676">
    <property type="term" value="F:nucleic acid binding"/>
    <property type="evidence" value="ECO:0007669"/>
    <property type="project" value="InterPro"/>
</dbReference>
<evidence type="ECO:0000259" key="3">
    <source>
        <dbReference type="PROSITE" id="PS50158"/>
    </source>
</evidence>
<organism evidence="4">
    <name type="scientific">Absidia glauca</name>
    <name type="common">Pin mould</name>
    <dbReference type="NCBI Taxonomy" id="4829"/>
    <lineage>
        <taxon>Eukaryota</taxon>
        <taxon>Fungi</taxon>
        <taxon>Fungi incertae sedis</taxon>
        <taxon>Mucoromycota</taxon>
        <taxon>Mucoromycotina</taxon>
        <taxon>Mucoromycetes</taxon>
        <taxon>Mucorales</taxon>
        <taxon>Cunninghamellaceae</taxon>
        <taxon>Absidia</taxon>
    </lineage>
</organism>
<feature type="compositionally biased region" description="Basic and acidic residues" evidence="2">
    <location>
        <begin position="9"/>
        <end position="19"/>
    </location>
</feature>
<evidence type="ECO:0000313" key="5">
    <source>
        <dbReference type="Proteomes" id="UP000078561"/>
    </source>
</evidence>
<reference evidence="4" key="1">
    <citation type="submission" date="2016-04" db="EMBL/GenBank/DDBJ databases">
        <authorList>
            <person name="Evans L.H."/>
            <person name="Alamgir A."/>
            <person name="Owens N."/>
            <person name="Weber N.D."/>
            <person name="Virtaneva K."/>
            <person name="Barbian K."/>
            <person name="Babar A."/>
            <person name="Rosenke K."/>
        </authorList>
    </citation>
    <scope>NUCLEOTIDE SEQUENCE [LARGE SCALE GENOMIC DNA]</scope>
    <source>
        <strain evidence="4">CBS 101.48</strain>
    </source>
</reference>
<accession>A0A163LQW6</accession>
<protein>
    <recommendedName>
        <fullName evidence="3">CCHC-type domain-containing protein</fullName>
    </recommendedName>
</protein>
<dbReference type="GO" id="GO:0008270">
    <property type="term" value="F:zinc ion binding"/>
    <property type="evidence" value="ECO:0007669"/>
    <property type="project" value="UniProtKB-KW"/>
</dbReference>
<proteinExistence type="predicted"/>
<name>A0A163LQW6_ABSGL</name>
<evidence type="ECO:0000256" key="1">
    <source>
        <dbReference type="PROSITE-ProRule" id="PRU00047"/>
    </source>
</evidence>
<dbReference type="Pfam" id="PF00098">
    <property type="entry name" value="zf-CCHC"/>
    <property type="match status" value="1"/>
</dbReference>
<gene>
    <name evidence="4" type="primary">ABSGL_00965.1 scaffold 1074</name>
</gene>
<dbReference type="PROSITE" id="PS50158">
    <property type="entry name" value="ZF_CCHC"/>
    <property type="match status" value="1"/>
</dbReference>
<keyword evidence="1" id="KW-0863">Zinc-finger</keyword>
<dbReference type="InParanoid" id="A0A163LQW6"/>
<dbReference type="OrthoDB" id="5582182at2759"/>
<dbReference type="SUPFAM" id="SSF57756">
    <property type="entry name" value="Retrovirus zinc finger-like domains"/>
    <property type="match status" value="1"/>
</dbReference>
<dbReference type="AlphaFoldDB" id="A0A163LQW6"/>
<feature type="domain" description="CCHC-type" evidence="3">
    <location>
        <begin position="46"/>
        <end position="61"/>
    </location>
</feature>
<sequence length="93" mass="10641">MELDMVDEQESHDVLETSHQDLTPEPTKRAPLTVEERQRRITHRLCLYCGKPGHIVYNCPSRPTRPKPHSIAATSGNAEDLIQRKTHLLVSYP</sequence>